<protein>
    <submittedName>
        <fullName evidence="2">Uncharacterized protein</fullName>
    </submittedName>
</protein>
<feature type="region of interest" description="Disordered" evidence="1">
    <location>
        <begin position="1"/>
        <end position="46"/>
    </location>
</feature>
<dbReference type="AlphaFoldDB" id="A0A1B7T8J0"/>
<feature type="compositionally biased region" description="Basic and acidic residues" evidence="1">
    <location>
        <begin position="130"/>
        <end position="160"/>
    </location>
</feature>
<proteinExistence type="predicted"/>
<dbReference type="EMBL" id="LXPE01000264">
    <property type="protein sequence ID" value="OBA25059.1"/>
    <property type="molecule type" value="Genomic_DNA"/>
</dbReference>
<gene>
    <name evidence="2" type="ORF">HANVADRAFT_90193</name>
</gene>
<dbReference type="Proteomes" id="UP000092321">
    <property type="component" value="Unassembled WGS sequence"/>
</dbReference>
<reference evidence="3" key="1">
    <citation type="journal article" date="2016" name="Proc. Natl. Acad. Sci. U.S.A.">
        <title>Comparative genomics of biotechnologically important yeasts.</title>
        <authorList>
            <person name="Riley R."/>
            <person name="Haridas S."/>
            <person name="Wolfe K.H."/>
            <person name="Lopes M.R."/>
            <person name="Hittinger C.T."/>
            <person name="Goeker M."/>
            <person name="Salamov A.A."/>
            <person name="Wisecaver J.H."/>
            <person name="Long T.M."/>
            <person name="Calvey C.H."/>
            <person name="Aerts A.L."/>
            <person name="Barry K.W."/>
            <person name="Choi C."/>
            <person name="Clum A."/>
            <person name="Coughlan A.Y."/>
            <person name="Deshpande S."/>
            <person name="Douglass A.P."/>
            <person name="Hanson S.J."/>
            <person name="Klenk H.-P."/>
            <person name="LaButti K.M."/>
            <person name="Lapidus A."/>
            <person name="Lindquist E.A."/>
            <person name="Lipzen A.M."/>
            <person name="Meier-Kolthoff J.P."/>
            <person name="Ohm R.A."/>
            <person name="Otillar R.P."/>
            <person name="Pangilinan J.L."/>
            <person name="Peng Y."/>
            <person name="Rokas A."/>
            <person name="Rosa C.A."/>
            <person name="Scheuner C."/>
            <person name="Sibirny A.A."/>
            <person name="Slot J.C."/>
            <person name="Stielow J.B."/>
            <person name="Sun H."/>
            <person name="Kurtzman C.P."/>
            <person name="Blackwell M."/>
            <person name="Grigoriev I.V."/>
            <person name="Jeffries T.W."/>
        </authorList>
    </citation>
    <scope>NUCLEOTIDE SEQUENCE [LARGE SCALE GENOMIC DNA]</scope>
    <source>
        <strain evidence="3">NRRL Y-1626</strain>
    </source>
</reference>
<keyword evidence="3" id="KW-1185">Reference proteome</keyword>
<feature type="non-terminal residue" evidence="2">
    <location>
        <position position="160"/>
    </location>
</feature>
<feature type="compositionally biased region" description="Polar residues" evidence="1">
    <location>
        <begin position="16"/>
        <end position="28"/>
    </location>
</feature>
<evidence type="ECO:0000313" key="2">
    <source>
        <dbReference type="EMBL" id="OBA25059.1"/>
    </source>
</evidence>
<name>A0A1B7T8J0_9ASCO</name>
<comment type="caution">
    <text evidence="2">The sequence shown here is derived from an EMBL/GenBank/DDBJ whole genome shotgun (WGS) entry which is preliminary data.</text>
</comment>
<evidence type="ECO:0000256" key="1">
    <source>
        <dbReference type="SAM" id="MobiDB-lite"/>
    </source>
</evidence>
<organism evidence="2 3">
    <name type="scientific">Hanseniaspora valbyensis NRRL Y-1626</name>
    <dbReference type="NCBI Taxonomy" id="766949"/>
    <lineage>
        <taxon>Eukaryota</taxon>
        <taxon>Fungi</taxon>
        <taxon>Dikarya</taxon>
        <taxon>Ascomycota</taxon>
        <taxon>Saccharomycotina</taxon>
        <taxon>Saccharomycetes</taxon>
        <taxon>Saccharomycodales</taxon>
        <taxon>Saccharomycodaceae</taxon>
        <taxon>Hanseniaspora</taxon>
    </lineage>
</organism>
<feature type="region of interest" description="Disordered" evidence="1">
    <location>
        <begin position="122"/>
        <end position="160"/>
    </location>
</feature>
<accession>A0A1B7T8J0</accession>
<sequence length="160" mass="18335">MDSLQLLTSDEDETSNSHSPIVKNNKNLSTEDQKEENVTSIRHSNVSIEETPTFTFPANQSEGHIKFNKKSYEALRSIPSPTSTYMELEEEHRKKTEDILSQNSSSPLVRNKIRLLHDINETSNSLPAVPEKEDSKVFFRNDKEVEGKEKEEEGKEKEVE</sequence>
<evidence type="ECO:0000313" key="3">
    <source>
        <dbReference type="Proteomes" id="UP000092321"/>
    </source>
</evidence>